<proteinExistence type="inferred from homology"/>
<evidence type="ECO:0000313" key="5">
    <source>
        <dbReference type="EMBL" id="PRD66464.1"/>
    </source>
</evidence>
<dbReference type="Pfam" id="PF03480">
    <property type="entry name" value="DctP"/>
    <property type="match status" value="1"/>
</dbReference>
<dbReference type="InterPro" id="IPR004682">
    <property type="entry name" value="TRAP_DctP"/>
</dbReference>
<dbReference type="GO" id="GO:0055085">
    <property type="term" value="P:transmembrane transport"/>
    <property type="evidence" value="ECO:0007669"/>
    <property type="project" value="InterPro"/>
</dbReference>
<dbReference type="CDD" id="cd13679">
    <property type="entry name" value="PBP2_TRAP_YiaO_like"/>
    <property type="match status" value="1"/>
</dbReference>
<evidence type="ECO:0000256" key="2">
    <source>
        <dbReference type="ARBA" id="ARBA00022448"/>
    </source>
</evidence>
<dbReference type="InterPro" id="IPR038404">
    <property type="entry name" value="TRAP_DctP_sf"/>
</dbReference>
<evidence type="ECO:0000256" key="1">
    <source>
        <dbReference type="ARBA" id="ARBA00009023"/>
    </source>
</evidence>
<protein>
    <submittedName>
        <fullName evidence="5">ABC transporter substrate-binding protein</fullName>
    </submittedName>
</protein>
<dbReference type="GO" id="GO:0030288">
    <property type="term" value="C:outer membrane-bounded periplasmic space"/>
    <property type="evidence" value="ECO:0007669"/>
    <property type="project" value="InterPro"/>
</dbReference>
<dbReference type="SUPFAM" id="SSF53850">
    <property type="entry name" value="Periplasmic binding protein-like II"/>
    <property type="match status" value="1"/>
</dbReference>
<dbReference type="Proteomes" id="UP000238589">
    <property type="component" value="Unassembled WGS sequence"/>
</dbReference>
<keyword evidence="6" id="KW-1185">Reference proteome</keyword>
<keyword evidence="3 4" id="KW-0732">Signal</keyword>
<comment type="caution">
    <text evidence="5">The sequence shown here is derived from an EMBL/GenBank/DDBJ whole genome shotgun (WGS) entry which is preliminary data.</text>
</comment>
<dbReference type="InterPro" id="IPR018389">
    <property type="entry name" value="DctP_fam"/>
</dbReference>
<organism evidence="5 6">
    <name type="scientific">Malikia granosa</name>
    <dbReference type="NCBI Taxonomy" id="263067"/>
    <lineage>
        <taxon>Bacteria</taxon>
        <taxon>Pseudomonadati</taxon>
        <taxon>Pseudomonadota</taxon>
        <taxon>Betaproteobacteria</taxon>
        <taxon>Burkholderiales</taxon>
        <taxon>Comamonadaceae</taxon>
        <taxon>Malikia</taxon>
    </lineage>
</organism>
<dbReference type="AlphaFoldDB" id="A0A2S9K7S4"/>
<comment type="similarity">
    <text evidence="1">Belongs to the bacterial solute-binding protein 7 family.</text>
</comment>
<dbReference type="OrthoDB" id="9794826at2"/>
<dbReference type="PANTHER" id="PTHR33376:SF7">
    <property type="entry name" value="C4-DICARBOXYLATE-BINDING PROTEIN DCTB"/>
    <property type="match status" value="1"/>
</dbReference>
<evidence type="ECO:0000256" key="4">
    <source>
        <dbReference type="SAM" id="SignalP"/>
    </source>
</evidence>
<feature type="chain" id="PRO_5015491491" evidence="4">
    <location>
        <begin position="25"/>
        <end position="337"/>
    </location>
</feature>
<accession>A0A2S9K7S4</accession>
<dbReference type="RefSeq" id="WP_105747304.1">
    <property type="nucleotide sequence ID" value="NZ_PVLQ01000012.1"/>
</dbReference>
<dbReference type="NCBIfam" id="TIGR00787">
    <property type="entry name" value="dctP"/>
    <property type="match status" value="1"/>
</dbReference>
<reference evidence="5 6" key="1">
    <citation type="submission" date="2018-03" db="EMBL/GenBank/DDBJ databases">
        <title>Comparative genomics illustrates the genes involved in a hyperalkaliphilic mechanisms of Serpentinomonas isolated from highly-alkaline calcium-rich serpentinized springs.</title>
        <authorList>
            <person name="Suzuki S."/>
            <person name="Ishii S."/>
            <person name="Walworth N."/>
            <person name="Bird L."/>
            <person name="Kuenen J.G."/>
            <person name="Nealson K.H."/>
        </authorList>
    </citation>
    <scope>NUCLEOTIDE SEQUENCE [LARGE SCALE GENOMIC DNA]</scope>
    <source>
        <strain evidence="5 6">P1</strain>
    </source>
</reference>
<dbReference type="Gene3D" id="3.40.190.170">
    <property type="entry name" value="Bacterial extracellular solute-binding protein, family 7"/>
    <property type="match status" value="1"/>
</dbReference>
<evidence type="ECO:0000256" key="3">
    <source>
        <dbReference type="ARBA" id="ARBA00022729"/>
    </source>
</evidence>
<keyword evidence="2" id="KW-0813">Transport</keyword>
<feature type="signal peptide" evidence="4">
    <location>
        <begin position="1"/>
        <end position="24"/>
    </location>
</feature>
<evidence type="ECO:0000313" key="6">
    <source>
        <dbReference type="Proteomes" id="UP000238589"/>
    </source>
</evidence>
<dbReference type="NCBIfam" id="NF037995">
    <property type="entry name" value="TRAP_S1"/>
    <property type="match status" value="1"/>
</dbReference>
<dbReference type="PIRSF" id="PIRSF006470">
    <property type="entry name" value="DctB"/>
    <property type="match status" value="1"/>
</dbReference>
<sequence length="337" mass="36976">MKLIKLSQVAAVAAALLLGSAANAQIEERTIRIGHPVNADHPISFGVKKFSDLVAARSGGKLKVREFPALQLGNEMQQLSALAGGVQEMFAPGTPPIAGMVKDFALLDLPFLVDTPEQADALLDGPFGQALLAKLPEKGLVGLAFWENGFRHVTNSKRPIKRLEDLEGLKIRVQQNPVFIETFKALKTNPVPMSFAELYGALESKALDAQENPYLITRSAKLNETQKYLSSTSHAYGVIAVLVSKKFWDKLSSEEQKILRSAAIEARDYERQVSRAQAKRAVDELTAGGMQFDAVPAAELARMRQATQGVVNRVLQTYDPTMVKLLQTELERVKKIK</sequence>
<dbReference type="PANTHER" id="PTHR33376">
    <property type="match status" value="1"/>
</dbReference>
<dbReference type="EMBL" id="PVLQ01000012">
    <property type="protein sequence ID" value="PRD66464.1"/>
    <property type="molecule type" value="Genomic_DNA"/>
</dbReference>
<gene>
    <name evidence="5" type="ORF">C6P64_04030</name>
</gene>
<name>A0A2S9K7S4_9BURK</name>